<dbReference type="AlphaFoldDB" id="A0A941EN11"/>
<evidence type="ECO:0000256" key="1">
    <source>
        <dbReference type="SAM" id="MobiDB-lite"/>
    </source>
</evidence>
<dbReference type="InterPro" id="IPR035901">
    <property type="entry name" value="GIY-YIG_endonuc_sf"/>
</dbReference>
<dbReference type="GO" id="GO:0016787">
    <property type="term" value="F:hydrolase activity"/>
    <property type="evidence" value="ECO:0007669"/>
    <property type="project" value="UniProtKB-KW"/>
</dbReference>
<feature type="region of interest" description="Disordered" evidence="1">
    <location>
        <begin position="118"/>
        <end position="140"/>
    </location>
</feature>
<organism evidence="3 4">
    <name type="scientific">Actinospica durhamensis</name>
    <dbReference type="NCBI Taxonomy" id="1508375"/>
    <lineage>
        <taxon>Bacteria</taxon>
        <taxon>Bacillati</taxon>
        <taxon>Actinomycetota</taxon>
        <taxon>Actinomycetes</taxon>
        <taxon>Catenulisporales</taxon>
        <taxon>Actinospicaceae</taxon>
        <taxon>Actinospica</taxon>
    </lineage>
</organism>
<dbReference type="InterPro" id="IPR018575">
    <property type="entry name" value="Restrct_endonuc_II_Eco29kI"/>
</dbReference>
<dbReference type="Pfam" id="PF09517">
    <property type="entry name" value="RE_Eco29kI"/>
    <property type="match status" value="1"/>
</dbReference>
<dbReference type="Proteomes" id="UP000675781">
    <property type="component" value="Unassembled WGS sequence"/>
</dbReference>
<evidence type="ECO:0000259" key="2">
    <source>
        <dbReference type="PROSITE" id="PS50164"/>
    </source>
</evidence>
<feature type="domain" description="GIY-YIG" evidence="2">
    <location>
        <begin position="48"/>
        <end position="128"/>
    </location>
</feature>
<comment type="caution">
    <text evidence="3">The sequence shown here is derived from an EMBL/GenBank/DDBJ whole genome shotgun (WGS) entry which is preliminary data.</text>
</comment>
<proteinExistence type="predicted"/>
<dbReference type="InterPro" id="IPR000305">
    <property type="entry name" value="GIY-YIG_endonuc"/>
</dbReference>
<evidence type="ECO:0000313" key="3">
    <source>
        <dbReference type="EMBL" id="MBR7833482.1"/>
    </source>
</evidence>
<keyword evidence="4" id="KW-1185">Reference proteome</keyword>
<keyword evidence="3" id="KW-0378">Hydrolase</keyword>
<sequence>MSVARQEPHHFADFRLSITKALGDQLGEEIRKLTPAPLAPSALSGLKPEPGVYQLYRRDKLVYIGKADRSLPERLAQHGRKISGRENISTSEMTFTCLYVAEDFSAVAPETLLIKQHQGHGQAPWNNNGFGNKDPGRNRDRTVVKSSHFDAHFPINLSTAVSVRRGVHGAKHLLESLKDSLPYNLRYDEVFKAKSGAALERIEVLESPTTAREAFRLIVGSLPAGWQLTALPGYAILYKEAIADVYKSALVRWRRDEYGHVIETAGAHIFSADDGTPPLDTDESYDS</sequence>
<dbReference type="EC" id="3.1.21.-" evidence="3"/>
<protein>
    <submittedName>
        <fullName evidence="3">Eco29kI family restriction endonuclease</fullName>
        <ecNumber evidence="3">3.1.21.-</ecNumber>
    </submittedName>
</protein>
<accession>A0A941EN11</accession>
<dbReference type="GO" id="GO:0004519">
    <property type="term" value="F:endonuclease activity"/>
    <property type="evidence" value="ECO:0007669"/>
    <property type="project" value="UniProtKB-KW"/>
</dbReference>
<keyword evidence="3" id="KW-0540">Nuclease</keyword>
<dbReference type="Gene3D" id="3.40.1440.10">
    <property type="entry name" value="GIY-YIG endonuclease"/>
    <property type="match status" value="1"/>
</dbReference>
<gene>
    <name evidence="3" type="ORF">KDL01_09410</name>
</gene>
<evidence type="ECO:0000313" key="4">
    <source>
        <dbReference type="Proteomes" id="UP000675781"/>
    </source>
</evidence>
<name>A0A941EN11_9ACTN</name>
<dbReference type="RefSeq" id="WP_212528003.1">
    <property type="nucleotide sequence ID" value="NZ_JAGSOG010000031.1"/>
</dbReference>
<dbReference type="EMBL" id="JAGSOG010000031">
    <property type="protein sequence ID" value="MBR7833482.1"/>
    <property type="molecule type" value="Genomic_DNA"/>
</dbReference>
<keyword evidence="3" id="KW-0255">Endonuclease</keyword>
<reference evidence="3" key="1">
    <citation type="submission" date="2021-04" db="EMBL/GenBank/DDBJ databases">
        <title>Genome based classification of Actinospica acidithermotolerans sp. nov., an actinobacterium isolated from an Indonesian hot spring.</title>
        <authorList>
            <person name="Kusuma A.B."/>
            <person name="Putra K.E."/>
            <person name="Nafisah S."/>
            <person name="Loh J."/>
            <person name="Nouioui I."/>
            <person name="Goodfellow M."/>
        </authorList>
    </citation>
    <scope>NUCLEOTIDE SEQUENCE</scope>
    <source>
        <strain evidence="3">CSCA 57</strain>
    </source>
</reference>
<dbReference type="PROSITE" id="PS50164">
    <property type="entry name" value="GIY_YIG"/>
    <property type="match status" value="1"/>
</dbReference>